<feature type="non-terminal residue" evidence="1">
    <location>
        <position position="1"/>
    </location>
</feature>
<organism evidence="1 2">
    <name type="scientific">Amanita thiersii Skay4041</name>
    <dbReference type="NCBI Taxonomy" id="703135"/>
    <lineage>
        <taxon>Eukaryota</taxon>
        <taxon>Fungi</taxon>
        <taxon>Dikarya</taxon>
        <taxon>Basidiomycota</taxon>
        <taxon>Agaricomycotina</taxon>
        <taxon>Agaricomycetes</taxon>
        <taxon>Agaricomycetidae</taxon>
        <taxon>Agaricales</taxon>
        <taxon>Pluteineae</taxon>
        <taxon>Amanitaceae</taxon>
        <taxon>Amanita</taxon>
    </lineage>
</organism>
<dbReference type="EMBL" id="KZ301978">
    <property type="protein sequence ID" value="PFH52588.1"/>
    <property type="molecule type" value="Genomic_DNA"/>
</dbReference>
<evidence type="ECO:0000313" key="2">
    <source>
        <dbReference type="Proteomes" id="UP000242287"/>
    </source>
</evidence>
<keyword evidence="2" id="KW-1185">Reference proteome</keyword>
<dbReference type="AlphaFoldDB" id="A0A2A9NR47"/>
<dbReference type="InterPro" id="IPR046670">
    <property type="entry name" value="DUF6540"/>
</dbReference>
<dbReference type="Pfam" id="PF20174">
    <property type="entry name" value="DUF6540"/>
    <property type="match status" value="1"/>
</dbReference>
<accession>A0A2A9NR47</accession>
<dbReference type="Proteomes" id="UP000242287">
    <property type="component" value="Unassembled WGS sequence"/>
</dbReference>
<sequence>LPHFRVQSSASLYMSSDSNSYELCLAHYGHVQLPGAKHWALILLTEPKCLKGIAYQVSGSTTTYAVKKPEEVFLLSAQTYMGRVRVGSVTKSRAFGDGPDTFHSTVMSTPCVRDRKDWHCQHWVVQVIMRLYNARFNVQPRSIDQLLFDLGRARREDLP</sequence>
<reference evidence="1 2" key="1">
    <citation type="submission" date="2014-02" db="EMBL/GenBank/DDBJ databases">
        <title>Transposable element dynamics among asymbiotic and ectomycorrhizal Amanita fungi.</title>
        <authorList>
            <consortium name="DOE Joint Genome Institute"/>
            <person name="Hess J."/>
            <person name="Skrede I."/>
            <person name="Wolfe B."/>
            <person name="LaButti K."/>
            <person name="Ohm R.A."/>
            <person name="Grigoriev I.V."/>
            <person name="Pringle A."/>
        </authorList>
    </citation>
    <scope>NUCLEOTIDE SEQUENCE [LARGE SCALE GENOMIC DNA]</scope>
    <source>
        <strain evidence="1 2">SKay4041</strain>
    </source>
</reference>
<evidence type="ECO:0000313" key="1">
    <source>
        <dbReference type="EMBL" id="PFH52588.1"/>
    </source>
</evidence>
<dbReference type="OrthoDB" id="37659at2759"/>
<gene>
    <name evidence="1" type="ORF">AMATHDRAFT_139864</name>
</gene>
<protein>
    <submittedName>
        <fullName evidence="1">Uncharacterized protein</fullName>
    </submittedName>
</protein>
<name>A0A2A9NR47_9AGAR</name>
<proteinExistence type="predicted"/>